<dbReference type="PROSITE" id="PS00153">
    <property type="entry name" value="ATPASE_GAMMA"/>
    <property type="match status" value="1"/>
</dbReference>
<dbReference type="EMBL" id="QHHQ01000004">
    <property type="protein sequence ID" value="RAH99975.1"/>
    <property type="molecule type" value="Genomic_DNA"/>
</dbReference>
<keyword evidence="4" id="KW-0813">Transport</keyword>
<evidence type="ECO:0000256" key="2">
    <source>
        <dbReference type="ARBA" id="ARBA00004170"/>
    </source>
</evidence>
<comment type="subcellular location">
    <subcellularLocation>
        <location evidence="2">Membrane</location>
        <topology evidence="2">Peripheral membrane protein</topology>
    </subcellularLocation>
</comment>
<keyword evidence="11" id="KW-1185">Reference proteome</keyword>
<keyword evidence="7" id="KW-0472">Membrane</keyword>
<dbReference type="GO" id="GO:0046933">
    <property type="term" value="F:proton-transporting ATP synthase activity, rotational mechanism"/>
    <property type="evidence" value="ECO:0007669"/>
    <property type="project" value="InterPro"/>
</dbReference>
<keyword evidence="9" id="KW-0066">ATP synthesis</keyword>
<reference evidence="10 11" key="1">
    <citation type="submission" date="2018-05" db="EMBL/GenBank/DDBJ databases">
        <title>Acuticoccus sediminis sp. nov., isolated from deep-sea sediment of Indian Ocean.</title>
        <authorList>
            <person name="Liu X."/>
            <person name="Lai Q."/>
            <person name="Du Y."/>
            <person name="Sun F."/>
            <person name="Zhang X."/>
            <person name="Wang S."/>
            <person name="Shao Z."/>
        </authorList>
    </citation>
    <scope>NUCLEOTIDE SEQUENCE [LARGE SCALE GENOMIC DNA]</scope>
    <source>
        <strain evidence="10 11">PTG4-2</strain>
    </source>
</reference>
<evidence type="ECO:0000256" key="8">
    <source>
        <dbReference type="ARBA" id="ARBA00023196"/>
    </source>
</evidence>
<comment type="caution">
    <text evidence="10">The sequence shown here is derived from an EMBL/GenBank/DDBJ whole genome shotgun (WGS) entry which is preliminary data.</text>
</comment>
<dbReference type="SUPFAM" id="SSF52943">
    <property type="entry name" value="ATP synthase (F1-ATPase), gamma subunit"/>
    <property type="match status" value="1"/>
</dbReference>
<organism evidence="10 11">
    <name type="scientific">Acuticoccus sediminis</name>
    <dbReference type="NCBI Taxonomy" id="2184697"/>
    <lineage>
        <taxon>Bacteria</taxon>
        <taxon>Pseudomonadati</taxon>
        <taxon>Pseudomonadota</taxon>
        <taxon>Alphaproteobacteria</taxon>
        <taxon>Hyphomicrobiales</taxon>
        <taxon>Amorphaceae</taxon>
        <taxon>Acuticoccus</taxon>
    </lineage>
</organism>
<evidence type="ECO:0000256" key="5">
    <source>
        <dbReference type="ARBA" id="ARBA00022781"/>
    </source>
</evidence>
<dbReference type="GO" id="GO:0045259">
    <property type="term" value="C:proton-transporting ATP synthase complex"/>
    <property type="evidence" value="ECO:0007669"/>
    <property type="project" value="UniProtKB-KW"/>
</dbReference>
<dbReference type="PRINTS" id="PR00126">
    <property type="entry name" value="ATPASEGAMMA"/>
</dbReference>
<evidence type="ECO:0000256" key="7">
    <source>
        <dbReference type="ARBA" id="ARBA00023136"/>
    </source>
</evidence>
<dbReference type="InterPro" id="IPR023632">
    <property type="entry name" value="ATP_synth_F1_gsu_CS"/>
</dbReference>
<protein>
    <submittedName>
        <fullName evidence="10">ATPase</fullName>
    </submittedName>
</protein>
<proteinExistence type="inferred from homology"/>
<evidence type="ECO:0000256" key="6">
    <source>
        <dbReference type="ARBA" id="ARBA00023065"/>
    </source>
</evidence>
<evidence type="ECO:0000256" key="9">
    <source>
        <dbReference type="ARBA" id="ARBA00023310"/>
    </source>
</evidence>
<dbReference type="Gene3D" id="3.40.1380.10">
    <property type="match status" value="1"/>
</dbReference>
<dbReference type="Gene3D" id="1.10.287.80">
    <property type="entry name" value="ATP synthase, gamma subunit, helix hairpin domain"/>
    <property type="match status" value="1"/>
</dbReference>
<dbReference type="Proteomes" id="UP000249590">
    <property type="component" value="Unassembled WGS sequence"/>
</dbReference>
<evidence type="ECO:0000256" key="3">
    <source>
        <dbReference type="ARBA" id="ARBA00007681"/>
    </source>
</evidence>
<evidence type="ECO:0000313" key="10">
    <source>
        <dbReference type="EMBL" id="RAH99975.1"/>
    </source>
</evidence>
<sequence length="293" mass="30978">MSRARPSRRGRRTVADRHAEIQARIANVTQLQAVVTAMRGIAAARAQHGRSLLSAIDAYGRLVGGAIGRAAVGATADETPAASAPPRTALVAFCAEEGFAGAFSEHILDAVAAAAPEALIIVGTRGAAIARERGIEPTHTAVMPSHVDALPALATSLVDMVYEMLAEGEVSRLEVVFGRQVSDSAVAAERISVLPLDTARFRPQKRTEPPLTTLPPAVLVERLAAEYVFAALCATAMHAYVAENDARLRAMAAARNNIEQRLTDLSMTEKALRQEEITSEIIELCAGAEAARS</sequence>
<dbReference type="AlphaFoldDB" id="A0A8B2NKF6"/>
<gene>
    <name evidence="10" type="ORF">DLJ53_19780</name>
</gene>
<dbReference type="InterPro" id="IPR000131">
    <property type="entry name" value="ATP_synth_F1_gsu"/>
</dbReference>
<evidence type="ECO:0000313" key="11">
    <source>
        <dbReference type="Proteomes" id="UP000249590"/>
    </source>
</evidence>
<keyword evidence="6" id="KW-0406">Ion transport</keyword>
<dbReference type="InterPro" id="IPR035968">
    <property type="entry name" value="ATP_synth_F1_ATPase_gsu"/>
</dbReference>
<dbReference type="PANTHER" id="PTHR11693">
    <property type="entry name" value="ATP SYNTHASE GAMMA CHAIN"/>
    <property type="match status" value="1"/>
</dbReference>
<keyword evidence="5" id="KW-0375">Hydrogen ion transport</keyword>
<name>A0A8B2NKF6_9HYPH</name>
<comment type="function">
    <text evidence="1">Produces ATP from ADP in the presence of a proton gradient across the membrane. The gamma chain is believed to be important in regulating ATPase activity and the flow of protons through the CF(0) complex.</text>
</comment>
<accession>A0A8B2NKF6</accession>
<comment type="similarity">
    <text evidence="3">Belongs to the ATPase gamma chain family.</text>
</comment>
<dbReference type="PANTHER" id="PTHR11693:SF22">
    <property type="entry name" value="ATP SYNTHASE SUBUNIT GAMMA, MITOCHONDRIAL"/>
    <property type="match status" value="1"/>
</dbReference>
<evidence type="ECO:0000256" key="1">
    <source>
        <dbReference type="ARBA" id="ARBA00003456"/>
    </source>
</evidence>
<keyword evidence="8" id="KW-0139">CF(1)</keyword>
<evidence type="ECO:0000256" key="4">
    <source>
        <dbReference type="ARBA" id="ARBA00022448"/>
    </source>
</evidence>
<dbReference type="Pfam" id="PF00231">
    <property type="entry name" value="ATP-synt"/>
    <property type="match status" value="1"/>
</dbReference>